<dbReference type="PANTHER" id="PTHR30154">
    <property type="entry name" value="LEUCINE-RESPONSIVE REGULATORY PROTEIN"/>
    <property type="match status" value="1"/>
</dbReference>
<gene>
    <name evidence="5" type="ORF">GCM10011396_51080</name>
</gene>
<dbReference type="GO" id="GO:0043200">
    <property type="term" value="P:response to amino acid"/>
    <property type="evidence" value="ECO:0007669"/>
    <property type="project" value="TreeGrafter"/>
</dbReference>
<dbReference type="SUPFAM" id="SSF46785">
    <property type="entry name" value="Winged helix' DNA-binding domain"/>
    <property type="match status" value="1"/>
</dbReference>
<feature type="domain" description="HTH asnC-type" evidence="4">
    <location>
        <begin position="5"/>
        <end position="66"/>
    </location>
</feature>
<dbReference type="InterPro" id="IPR036390">
    <property type="entry name" value="WH_DNA-bd_sf"/>
</dbReference>
<proteinExistence type="predicted"/>
<dbReference type="PROSITE" id="PS50956">
    <property type="entry name" value="HTH_ASNC_2"/>
    <property type="match status" value="1"/>
</dbReference>
<dbReference type="InterPro" id="IPR036388">
    <property type="entry name" value="WH-like_DNA-bd_sf"/>
</dbReference>
<evidence type="ECO:0000313" key="6">
    <source>
        <dbReference type="Proteomes" id="UP000637423"/>
    </source>
</evidence>
<dbReference type="InterPro" id="IPR019888">
    <property type="entry name" value="Tscrpt_reg_AsnC-like"/>
</dbReference>
<dbReference type="InterPro" id="IPR000485">
    <property type="entry name" value="AsnC-type_HTH_dom"/>
</dbReference>
<dbReference type="PANTHER" id="PTHR30154:SF53">
    <property type="entry name" value="HTH-TYPE TRANSCRIPTIONAL REGULATOR LRPC"/>
    <property type="match status" value="1"/>
</dbReference>
<keyword evidence="3" id="KW-0804">Transcription</keyword>
<reference evidence="5" key="1">
    <citation type="journal article" date="2014" name="Int. J. Syst. Evol. Microbiol.">
        <title>Complete genome sequence of Corynebacterium casei LMG S-19264T (=DSM 44701T), isolated from a smear-ripened cheese.</title>
        <authorList>
            <consortium name="US DOE Joint Genome Institute (JGI-PGF)"/>
            <person name="Walter F."/>
            <person name="Albersmeier A."/>
            <person name="Kalinowski J."/>
            <person name="Ruckert C."/>
        </authorList>
    </citation>
    <scope>NUCLEOTIDE SEQUENCE</scope>
    <source>
        <strain evidence="5">CGMCC 1.10998</strain>
    </source>
</reference>
<dbReference type="InterPro" id="IPR019887">
    <property type="entry name" value="Tscrpt_reg_AsnC/Lrp_C"/>
</dbReference>
<dbReference type="SMART" id="SM00344">
    <property type="entry name" value="HTH_ASNC"/>
    <property type="match status" value="1"/>
</dbReference>
<name>A0A916XQL1_9BURK</name>
<dbReference type="SUPFAM" id="SSF54909">
    <property type="entry name" value="Dimeric alpha+beta barrel"/>
    <property type="match status" value="1"/>
</dbReference>
<dbReference type="GO" id="GO:0043565">
    <property type="term" value="F:sequence-specific DNA binding"/>
    <property type="evidence" value="ECO:0007669"/>
    <property type="project" value="InterPro"/>
</dbReference>
<evidence type="ECO:0000256" key="2">
    <source>
        <dbReference type="ARBA" id="ARBA00023125"/>
    </source>
</evidence>
<keyword evidence="6" id="KW-1185">Reference proteome</keyword>
<evidence type="ECO:0000256" key="3">
    <source>
        <dbReference type="ARBA" id="ARBA00023163"/>
    </source>
</evidence>
<dbReference type="Pfam" id="PF01037">
    <property type="entry name" value="AsnC_trans_reg"/>
    <property type="match status" value="1"/>
</dbReference>
<dbReference type="Pfam" id="PF13404">
    <property type="entry name" value="HTH_AsnC-type"/>
    <property type="match status" value="1"/>
</dbReference>
<evidence type="ECO:0000256" key="1">
    <source>
        <dbReference type="ARBA" id="ARBA00023015"/>
    </source>
</evidence>
<dbReference type="Gene3D" id="3.30.70.920">
    <property type="match status" value="1"/>
</dbReference>
<comment type="caution">
    <text evidence="5">The sequence shown here is derived from an EMBL/GenBank/DDBJ whole genome shotgun (WGS) entry which is preliminary data.</text>
</comment>
<dbReference type="Gene3D" id="1.10.10.10">
    <property type="entry name" value="Winged helix-like DNA-binding domain superfamily/Winged helix DNA-binding domain"/>
    <property type="match status" value="1"/>
</dbReference>
<organism evidence="5 6">
    <name type="scientific">Undibacterium terreum</name>
    <dbReference type="NCBI Taxonomy" id="1224302"/>
    <lineage>
        <taxon>Bacteria</taxon>
        <taxon>Pseudomonadati</taxon>
        <taxon>Pseudomonadota</taxon>
        <taxon>Betaproteobacteria</taxon>
        <taxon>Burkholderiales</taxon>
        <taxon>Oxalobacteraceae</taxon>
        <taxon>Undibacterium</taxon>
    </lineage>
</organism>
<accession>A0A916XQL1</accession>
<keyword evidence="2" id="KW-0238">DNA-binding</keyword>
<dbReference type="InterPro" id="IPR011008">
    <property type="entry name" value="Dimeric_a/b-barrel"/>
</dbReference>
<reference evidence="5" key="2">
    <citation type="submission" date="2020-09" db="EMBL/GenBank/DDBJ databases">
        <authorList>
            <person name="Sun Q."/>
            <person name="Zhou Y."/>
        </authorList>
    </citation>
    <scope>NUCLEOTIDE SEQUENCE</scope>
    <source>
        <strain evidence="5">CGMCC 1.10998</strain>
    </source>
</reference>
<dbReference type="Proteomes" id="UP000637423">
    <property type="component" value="Unassembled WGS sequence"/>
</dbReference>
<sequence length="150" mass="16657">MKLELDQMDGKILEILQADARVTLAEIGRRIHMSQPAVAERVKRMEAANVITGYHARVNPEALGYSLTAFVRVAVRSDYRLVAAVAEEMPEIVECHSVTGDDCSIVKVVVPSVKELERVLVELTRRCGDTSTSLILSSPLERRALRPVFN</sequence>
<dbReference type="AlphaFoldDB" id="A0A916XQL1"/>
<keyword evidence="1" id="KW-0805">Transcription regulation</keyword>
<dbReference type="EMBL" id="BMED01000007">
    <property type="protein sequence ID" value="GGC97340.1"/>
    <property type="molecule type" value="Genomic_DNA"/>
</dbReference>
<evidence type="ECO:0000313" key="5">
    <source>
        <dbReference type="EMBL" id="GGC97340.1"/>
    </source>
</evidence>
<dbReference type="RefSeq" id="WP_188568983.1">
    <property type="nucleotide sequence ID" value="NZ_BMED01000007.1"/>
</dbReference>
<dbReference type="GO" id="GO:0005829">
    <property type="term" value="C:cytosol"/>
    <property type="evidence" value="ECO:0007669"/>
    <property type="project" value="TreeGrafter"/>
</dbReference>
<dbReference type="PRINTS" id="PR00033">
    <property type="entry name" value="HTHASNC"/>
</dbReference>
<protein>
    <submittedName>
        <fullName evidence="5">AsnC family transcriptional regulator</fullName>
    </submittedName>
</protein>
<evidence type="ECO:0000259" key="4">
    <source>
        <dbReference type="PROSITE" id="PS50956"/>
    </source>
</evidence>